<feature type="non-terminal residue" evidence="1">
    <location>
        <position position="1"/>
    </location>
</feature>
<organism evidence="1 2">
    <name type="scientific">Candidatus Gottesmanbacteria bacterium RIFCSPHIGHO2_02_FULL_39_11</name>
    <dbReference type="NCBI Taxonomy" id="1798382"/>
    <lineage>
        <taxon>Bacteria</taxon>
        <taxon>Candidatus Gottesmaniibacteriota</taxon>
    </lineage>
</organism>
<name>A0A1F5ZX38_9BACT</name>
<gene>
    <name evidence="1" type="ORF">A3D77_04770</name>
</gene>
<dbReference type="Proteomes" id="UP000176923">
    <property type="component" value="Unassembled WGS sequence"/>
</dbReference>
<dbReference type="EMBL" id="MFJL01000008">
    <property type="protein sequence ID" value="OGG16722.1"/>
    <property type="molecule type" value="Genomic_DNA"/>
</dbReference>
<protein>
    <submittedName>
        <fullName evidence="1">Uncharacterized protein</fullName>
    </submittedName>
</protein>
<reference evidence="1 2" key="1">
    <citation type="journal article" date="2016" name="Nat. Commun.">
        <title>Thousands of microbial genomes shed light on interconnected biogeochemical processes in an aquifer system.</title>
        <authorList>
            <person name="Anantharaman K."/>
            <person name="Brown C.T."/>
            <person name="Hug L.A."/>
            <person name="Sharon I."/>
            <person name="Castelle C.J."/>
            <person name="Probst A.J."/>
            <person name="Thomas B.C."/>
            <person name="Singh A."/>
            <person name="Wilkins M.J."/>
            <person name="Karaoz U."/>
            <person name="Brodie E.L."/>
            <person name="Williams K.H."/>
            <person name="Hubbard S.S."/>
            <person name="Banfield J.F."/>
        </authorList>
    </citation>
    <scope>NUCLEOTIDE SEQUENCE [LARGE SCALE GENOMIC DNA]</scope>
</reference>
<evidence type="ECO:0000313" key="1">
    <source>
        <dbReference type="EMBL" id="OGG16722.1"/>
    </source>
</evidence>
<comment type="caution">
    <text evidence="1">The sequence shown here is derived from an EMBL/GenBank/DDBJ whole genome shotgun (WGS) entry which is preliminary data.</text>
</comment>
<evidence type="ECO:0000313" key="2">
    <source>
        <dbReference type="Proteomes" id="UP000176923"/>
    </source>
</evidence>
<accession>A0A1F5ZX38</accession>
<proteinExistence type="predicted"/>
<dbReference type="AlphaFoldDB" id="A0A1F5ZX38"/>
<sequence length="177" mass="18137">KGGEKFMRKIVVGFLMMVVIAGLTTATGYAAFAASADVQNISFSTGNAELLVSNGGAYGPSTDLSSIAITNGYPGSTSTGNLWFKNTGDVPLKLSAQLVSATDDWGTLSPVAEVSLNSINGPLANWNTSPVDINITVPVGAEVGPYPVVLSIPSSADNSIANKTVTTQWVVTGAQVL</sequence>